<reference evidence="2 3" key="1">
    <citation type="submission" date="2018-09" db="EMBL/GenBank/DDBJ databases">
        <title>Mesorhizobium carmichaelinearum sp. nov. isolated from Carmichaelinea spp. root nodules in New Zealand.</title>
        <authorList>
            <person name="De Meyer S.E."/>
        </authorList>
    </citation>
    <scope>NUCLEOTIDE SEQUENCE [LARGE SCALE GENOMIC DNA]</scope>
    <source>
        <strain evidence="2 3">ICMP19557</strain>
    </source>
</reference>
<evidence type="ECO:0000313" key="3">
    <source>
        <dbReference type="Proteomes" id="UP000272706"/>
    </source>
</evidence>
<sequence>MARAYRMLSRPDALKTPARVGLPPSAASLARPSRKGVRNIRREHQCPYRKPRPSHPAPCGPAVRSARSSCCS</sequence>
<name>A0A3A5KTQ3_9HYPH</name>
<feature type="region of interest" description="Disordered" evidence="1">
    <location>
        <begin position="1"/>
        <end position="72"/>
    </location>
</feature>
<proteinExistence type="predicted"/>
<dbReference type="AlphaFoldDB" id="A0A3A5KTQ3"/>
<comment type="caution">
    <text evidence="2">The sequence shown here is derived from an EMBL/GenBank/DDBJ whole genome shotgun (WGS) entry which is preliminary data.</text>
</comment>
<organism evidence="2 3">
    <name type="scientific">Mesorhizobium waimense</name>
    <dbReference type="NCBI Taxonomy" id="1300307"/>
    <lineage>
        <taxon>Bacteria</taxon>
        <taxon>Pseudomonadati</taxon>
        <taxon>Pseudomonadota</taxon>
        <taxon>Alphaproteobacteria</taxon>
        <taxon>Hyphomicrobiales</taxon>
        <taxon>Phyllobacteriaceae</taxon>
        <taxon>Mesorhizobium</taxon>
    </lineage>
</organism>
<accession>A0A3A5KTQ3</accession>
<evidence type="ECO:0000313" key="2">
    <source>
        <dbReference type="EMBL" id="RJT39736.1"/>
    </source>
</evidence>
<protein>
    <submittedName>
        <fullName evidence="2">Uncharacterized protein</fullName>
    </submittedName>
</protein>
<dbReference type="Proteomes" id="UP000272706">
    <property type="component" value="Unassembled WGS sequence"/>
</dbReference>
<keyword evidence="3" id="KW-1185">Reference proteome</keyword>
<evidence type="ECO:0000256" key="1">
    <source>
        <dbReference type="SAM" id="MobiDB-lite"/>
    </source>
</evidence>
<dbReference type="EMBL" id="QZWZ01000008">
    <property type="protein sequence ID" value="RJT39736.1"/>
    <property type="molecule type" value="Genomic_DNA"/>
</dbReference>
<gene>
    <name evidence="2" type="ORF">D3227_13065</name>
</gene>